<dbReference type="Pfam" id="PF04967">
    <property type="entry name" value="HTH_10"/>
    <property type="match status" value="1"/>
</dbReference>
<evidence type="ECO:0000256" key="2">
    <source>
        <dbReference type="ARBA" id="ARBA00023163"/>
    </source>
</evidence>
<dbReference type="InterPro" id="IPR036388">
    <property type="entry name" value="WH-like_DNA-bd_sf"/>
</dbReference>
<accession>A0A7D5QMU1</accession>
<dbReference type="RefSeq" id="WP_179270309.1">
    <property type="nucleotide sequence ID" value="NZ_CP058579.1"/>
</dbReference>
<dbReference type="Pfam" id="PF15915">
    <property type="entry name" value="BAT"/>
    <property type="match status" value="1"/>
</dbReference>
<dbReference type="PANTHER" id="PTHR34236:SF1">
    <property type="entry name" value="DIMETHYL SULFOXIDE REDUCTASE TRANSCRIPTIONAL ACTIVATOR"/>
    <property type="match status" value="1"/>
</dbReference>
<sequence length="220" mass="25011">MTVLASFVVDSKVLPIGQLVRENPSMTLEFERIVPTEDALMPYFWVHGGDIASFEGDLAASPLVTDFDLLDQFENTALYRVEWKPDQGMLIQGIVEAEGAILEGDVGQAQMEFLVRFPDHDHLGRFYNYCMEHDITVEMRQIYSLTDRSERAREFGLTADQREALVLAARYGYFSTPRETSMSELADELGITQQAMSERIRRGMEKVMLEALGLARNDEE</sequence>
<protein>
    <submittedName>
        <fullName evidence="5">Helix-turn-helix domain-containing protein</fullName>
    </submittedName>
</protein>
<evidence type="ECO:0000256" key="1">
    <source>
        <dbReference type="ARBA" id="ARBA00023015"/>
    </source>
</evidence>
<keyword evidence="2" id="KW-0804">Transcription</keyword>
<keyword evidence="6" id="KW-1185">Reference proteome</keyword>
<reference evidence="5 6" key="1">
    <citation type="submission" date="2020-06" db="EMBL/GenBank/DDBJ databases">
        <title>NJ-3-1, isolated from saline soil.</title>
        <authorList>
            <person name="Cui H.L."/>
            <person name="Shi X."/>
        </authorList>
    </citation>
    <scope>NUCLEOTIDE SEQUENCE [LARGE SCALE GENOMIC DNA]</scope>
    <source>
        <strain evidence="5 6">NJ-3-1</strain>
    </source>
</reference>
<feature type="domain" description="HTH bat-type" evidence="3">
    <location>
        <begin position="157"/>
        <end position="208"/>
    </location>
</feature>
<evidence type="ECO:0000259" key="4">
    <source>
        <dbReference type="Pfam" id="PF15915"/>
    </source>
</evidence>
<dbReference type="Gene3D" id="1.10.10.10">
    <property type="entry name" value="Winged helix-like DNA-binding domain superfamily/Winged helix DNA-binding domain"/>
    <property type="match status" value="1"/>
</dbReference>
<dbReference type="InterPro" id="IPR031803">
    <property type="entry name" value="BAT_GAF/HTH-assoc"/>
</dbReference>
<gene>
    <name evidence="5" type="ORF">HUG12_19140</name>
</gene>
<dbReference type="AlphaFoldDB" id="A0A7D5QMU1"/>
<name>A0A7D5QMU1_9EURY</name>
<evidence type="ECO:0000313" key="6">
    <source>
        <dbReference type="Proteomes" id="UP000509626"/>
    </source>
</evidence>
<organism evidence="5 6">
    <name type="scientific">Halorarum salinum</name>
    <dbReference type="NCBI Taxonomy" id="2743089"/>
    <lineage>
        <taxon>Archaea</taxon>
        <taxon>Methanobacteriati</taxon>
        <taxon>Methanobacteriota</taxon>
        <taxon>Stenosarchaea group</taxon>
        <taxon>Halobacteria</taxon>
        <taxon>Halobacteriales</taxon>
        <taxon>Haloferacaceae</taxon>
        <taxon>Halorarum</taxon>
    </lineage>
</organism>
<dbReference type="GeneID" id="56039621"/>
<evidence type="ECO:0000259" key="3">
    <source>
        <dbReference type="Pfam" id="PF04967"/>
    </source>
</evidence>
<feature type="domain" description="Bacterioopsin transcriptional activator GAF and HTH associated" evidence="4">
    <location>
        <begin position="22"/>
        <end position="155"/>
    </location>
</feature>
<dbReference type="EMBL" id="CP058579">
    <property type="protein sequence ID" value="QLG63725.1"/>
    <property type="molecule type" value="Genomic_DNA"/>
</dbReference>
<proteinExistence type="predicted"/>
<dbReference type="Proteomes" id="UP000509626">
    <property type="component" value="Chromosome"/>
</dbReference>
<dbReference type="OrthoDB" id="202021at2157"/>
<dbReference type="PANTHER" id="PTHR34236">
    <property type="entry name" value="DIMETHYL SULFOXIDE REDUCTASE TRANSCRIPTIONAL ACTIVATOR"/>
    <property type="match status" value="1"/>
</dbReference>
<evidence type="ECO:0000313" key="5">
    <source>
        <dbReference type="EMBL" id="QLG63725.1"/>
    </source>
</evidence>
<dbReference type="KEGG" id="halu:HUG12_19140"/>
<keyword evidence="1" id="KW-0805">Transcription regulation</keyword>
<dbReference type="InterPro" id="IPR007050">
    <property type="entry name" value="HTH_bacterioopsin"/>
</dbReference>